<proteinExistence type="predicted"/>
<keyword evidence="2" id="KW-1185">Reference proteome</keyword>
<evidence type="ECO:0000313" key="2">
    <source>
        <dbReference type="Proteomes" id="UP001145114"/>
    </source>
</evidence>
<name>A0ACC1HEC4_9FUNG</name>
<dbReference type="EMBL" id="JAMZIH010006051">
    <property type="protein sequence ID" value="KAJ1674340.1"/>
    <property type="molecule type" value="Genomic_DNA"/>
</dbReference>
<protein>
    <submittedName>
        <fullName evidence="1">Uncharacterized protein</fullName>
    </submittedName>
</protein>
<sequence length="452" mass="50432">MCTRRSCIGHSCAITEWSSTTKEWVDKHEWEAKLVINEGCICQDVDKVFDLLHPRDQAVTAHANCIAEEIASQLDSLVLNNNEKGIKDILLWIAPPSPHEAEMMTMTMMKNKAKEEEKPKVAVVMTEQGMYPCIITFINLVVEKVQADVKPKGSDGSIRINVKLIEVLLDGTLAKVDKPPSYYELFAVIEAKCSMSKENRAFEQLLVYTQQLYTLQHNRRFAWGMVVCGSHIRVCLLGPNEAMFASKVMDIATKPGRKTFVEFLINCSFCDIDQLGLDPTMTYLKDIKCWKIECPMEDGEEVPSYVYSNKVIVAANHLFGWHMQCFLGSLDMPPKGSKLRHDVVVKDSWSYVTDKCCNEVKSLRKIRDALSGRGDIDFEYPRLLHGGCVKLWTGATDDDGNPVFIADNTDYLYCDLPITTTTTGNDAAAADQCPCGHPASTGGSSCSQSVNP</sequence>
<evidence type="ECO:0000313" key="1">
    <source>
        <dbReference type="EMBL" id="KAJ1674340.1"/>
    </source>
</evidence>
<reference evidence="1" key="1">
    <citation type="submission" date="2022-06" db="EMBL/GenBank/DDBJ databases">
        <title>Phylogenomic reconstructions and comparative analyses of Kickxellomycotina fungi.</title>
        <authorList>
            <person name="Reynolds N.K."/>
            <person name="Stajich J.E."/>
            <person name="Barry K."/>
            <person name="Grigoriev I.V."/>
            <person name="Crous P."/>
            <person name="Smith M.E."/>
        </authorList>
    </citation>
    <scope>NUCLEOTIDE SEQUENCE</scope>
    <source>
        <strain evidence="1">RSA 2271</strain>
    </source>
</reference>
<organism evidence="1 2">
    <name type="scientific">Spiromyces aspiralis</name>
    <dbReference type="NCBI Taxonomy" id="68401"/>
    <lineage>
        <taxon>Eukaryota</taxon>
        <taxon>Fungi</taxon>
        <taxon>Fungi incertae sedis</taxon>
        <taxon>Zoopagomycota</taxon>
        <taxon>Kickxellomycotina</taxon>
        <taxon>Kickxellomycetes</taxon>
        <taxon>Kickxellales</taxon>
        <taxon>Kickxellaceae</taxon>
        <taxon>Spiromyces</taxon>
    </lineage>
</organism>
<gene>
    <name evidence="1" type="ORF">EV182_003480</name>
</gene>
<dbReference type="Proteomes" id="UP001145114">
    <property type="component" value="Unassembled WGS sequence"/>
</dbReference>
<accession>A0ACC1HEC4</accession>
<comment type="caution">
    <text evidence="1">The sequence shown here is derived from an EMBL/GenBank/DDBJ whole genome shotgun (WGS) entry which is preliminary data.</text>
</comment>